<accession>C9Z780</accession>
<keyword evidence="3" id="KW-1185">Reference proteome</keyword>
<dbReference type="Gene3D" id="1.25.10.10">
    <property type="entry name" value="Leucine-rich Repeat Variant"/>
    <property type="match status" value="1"/>
</dbReference>
<dbReference type="InterPro" id="IPR011989">
    <property type="entry name" value="ARM-like"/>
</dbReference>
<evidence type="ECO:0000313" key="3">
    <source>
        <dbReference type="Proteomes" id="UP000001444"/>
    </source>
</evidence>
<dbReference type="GeneID" id="24309093"/>
<evidence type="ECO:0008006" key="4">
    <source>
        <dbReference type="Google" id="ProtNLM"/>
    </source>
</evidence>
<dbReference type="KEGG" id="scb:SCAB_44111"/>
<protein>
    <recommendedName>
        <fullName evidence="4">HEAT repeat protein</fullName>
    </recommendedName>
</protein>
<dbReference type="HOGENOM" id="CLU_1277061_0_0_11"/>
<evidence type="ECO:0000256" key="1">
    <source>
        <dbReference type="SAM" id="MobiDB-lite"/>
    </source>
</evidence>
<feature type="region of interest" description="Disordered" evidence="1">
    <location>
        <begin position="1"/>
        <end position="68"/>
    </location>
</feature>
<dbReference type="EMBL" id="FN554889">
    <property type="protein sequence ID" value="CBG71474.1"/>
    <property type="molecule type" value="Genomic_DNA"/>
</dbReference>
<dbReference type="SUPFAM" id="SSF48371">
    <property type="entry name" value="ARM repeat"/>
    <property type="match status" value="1"/>
</dbReference>
<feature type="compositionally biased region" description="Basic and acidic residues" evidence="1">
    <location>
        <begin position="1"/>
        <end position="10"/>
    </location>
</feature>
<reference evidence="2 3" key="1">
    <citation type="journal article" date="2010" name="Mol. Plant Microbe Interact.">
        <title>Streptomyces scabies 87-22 contains a coronafacic acid-like biosynthetic cluster that contributes to plant-microbe interactions.</title>
        <authorList>
            <person name="Bignell D.R."/>
            <person name="Seipke R.F."/>
            <person name="Huguet-Tapia J.C."/>
            <person name="Chambers A.H."/>
            <person name="Parry R.J."/>
            <person name="Loria R."/>
        </authorList>
    </citation>
    <scope>NUCLEOTIDE SEQUENCE [LARGE SCALE GENOMIC DNA]</scope>
    <source>
        <strain evidence="2 3">87.22</strain>
    </source>
</reference>
<dbReference type="AlphaFoldDB" id="C9Z780"/>
<evidence type="ECO:0000313" key="2">
    <source>
        <dbReference type="EMBL" id="CBG71474.1"/>
    </source>
</evidence>
<gene>
    <name evidence="2" type="ordered locus">SCAB_44111</name>
</gene>
<dbReference type="Proteomes" id="UP000001444">
    <property type="component" value="Chromosome"/>
</dbReference>
<dbReference type="InterPro" id="IPR016024">
    <property type="entry name" value="ARM-type_fold"/>
</dbReference>
<dbReference type="RefSeq" id="WP_013002084.1">
    <property type="nucleotide sequence ID" value="NC_013929.1"/>
</dbReference>
<organism evidence="2 3">
    <name type="scientific">Streptomyces scabiei (strain 87.22)</name>
    <dbReference type="NCBI Taxonomy" id="680198"/>
    <lineage>
        <taxon>Bacteria</taxon>
        <taxon>Bacillati</taxon>
        <taxon>Actinomycetota</taxon>
        <taxon>Actinomycetes</taxon>
        <taxon>Kitasatosporales</taxon>
        <taxon>Streptomycetaceae</taxon>
        <taxon>Streptomyces</taxon>
    </lineage>
</organism>
<name>C9Z780_STRSW</name>
<sequence length="216" mass="23178">MSKVEVKAELLGRASRFAPLPGPHNSRTRTTPGPAPLPDPASGRSCRTSPPRRGGAGGSEGHGRPRRERRAAVEALLALLTADETVLRHTRNALGEYPEALPAVRRLIGHPSDKVRAAVVSLLDEDEDGDGRLLLGHLHDPSELVRYEAWWGISRYVNGYGALPRDAHGLLGEIEALAPATRSPRSPRSPRSSVTSFNIGLTAGRILDALRKHGSA</sequence>
<proteinExistence type="predicted"/>